<dbReference type="PANTHER" id="PTHR35526">
    <property type="entry name" value="ANTI-SIGMA-F FACTOR RSBW-RELATED"/>
    <property type="match status" value="1"/>
</dbReference>
<reference evidence="3 4" key="1">
    <citation type="journal article" date="2009" name="Int. J. Syst. Evol. Microbiol.">
        <title>Paenibacillus contaminans sp. nov., isolated from a contaminated laboratory plate.</title>
        <authorList>
            <person name="Chou J.H."/>
            <person name="Lee J.H."/>
            <person name="Lin M.C."/>
            <person name="Chang P.S."/>
            <person name="Arun A.B."/>
            <person name="Young C.C."/>
            <person name="Chen W.M."/>
        </authorList>
    </citation>
    <scope>NUCLEOTIDE SEQUENCE [LARGE SCALE GENOMIC DNA]</scope>
    <source>
        <strain evidence="3 4">CKOBP-6</strain>
    </source>
</reference>
<dbReference type="AlphaFoldDB" id="A0A329LZB0"/>
<gene>
    <name evidence="3" type="ORF">DQG23_34275</name>
</gene>
<dbReference type="InterPro" id="IPR036890">
    <property type="entry name" value="HATPase_C_sf"/>
</dbReference>
<dbReference type="InterPro" id="IPR050267">
    <property type="entry name" value="Anti-sigma-factor_SerPK"/>
</dbReference>
<dbReference type="Pfam" id="PF13581">
    <property type="entry name" value="HATPase_c_2"/>
    <property type="match status" value="1"/>
</dbReference>
<evidence type="ECO:0000313" key="3">
    <source>
        <dbReference type="EMBL" id="RAV12650.1"/>
    </source>
</evidence>
<keyword evidence="1" id="KW-0418">Kinase</keyword>
<organism evidence="3 4">
    <name type="scientific">Paenibacillus contaminans</name>
    <dbReference type="NCBI Taxonomy" id="450362"/>
    <lineage>
        <taxon>Bacteria</taxon>
        <taxon>Bacillati</taxon>
        <taxon>Bacillota</taxon>
        <taxon>Bacilli</taxon>
        <taxon>Bacillales</taxon>
        <taxon>Paenibacillaceae</taxon>
        <taxon>Paenibacillus</taxon>
    </lineage>
</organism>
<dbReference type="GO" id="GO:0005524">
    <property type="term" value="F:ATP binding"/>
    <property type="evidence" value="ECO:0007669"/>
    <property type="project" value="UniProtKB-KW"/>
</dbReference>
<dbReference type="CDD" id="cd16936">
    <property type="entry name" value="HATPase_RsbW-like"/>
    <property type="match status" value="1"/>
</dbReference>
<dbReference type="Gene3D" id="3.30.565.10">
    <property type="entry name" value="Histidine kinase-like ATPase, C-terminal domain"/>
    <property type="match status" value="1"/>
</dbReference>
<sequence>MMRSLSCKLCLSNEAKAIALLPNPIRVGGWSVMPCLRNGTGHANKSLEIRDYEDILTAMQMTKTLAEELGFSAKETLFLQLATEEACTNAYDHGALERTGYFEIQWAAIHATIEIAVCQESRPFDVDLRALAEVTERNDGPRGRGLVLIAGLMDELGVTRSGRHVKFSMRKTRAQLSDAR</sequence>
<name>A0A329LZB0_9BACL</name>
<dbReference type="EMBL" id="QMFB01000032">
    <property type="protein sequence ID" value="RAV12650.1"/>
    <property type="molecule type" value="Genomic_DNA"/>
</dbReference>
<evidence type="ECO:0000259" key="2">
    <source>
        <dbReference type="Pfam" id="PF13581"/>
    </source>
</evidence>
<keyword evidence="4" id="KW-1185">Reference proteome</keyword>
<keyword evidence="3" id="KW-0067">ATP-binding</keyword>
<comment type="caution">
    <text evidence="3">The sequence shown here is derived from an EMBL/GenBank/DDBJ whole genome shotgun (WGS) entry which is preliminary data.</text>
</comment>
<evidence type="ECO:0000313" key="4">
    <source>
        <dbReference type="Proteomes" id="UP000250369"/>
    </source>
</evidence>
<dbReference type="PANTHER" id="PTHR35526:SF3">
    <property type="entry name" value="ANTI-SIGMA-F FACTOR RSBW"/>
    <property type="match status" value="1"/>
</dbReference>
<accession>A0A329LZB0</accession>
<keyword evidence="3" id="KW-0547">Nucleotide-binding</keyword>
<proteinExistence type="predicted"/>
<keyword evidence="1" id="KW-0808">Transferase</keyword>
<dbReference type="InterPro" id="IPR003594">
    <property type="entry name" value="HATPase_dom"/>
</dbReference>
<protein>
    <submittedName>
        <fullName evidence="3">ATP-binding protein</fullName>
    </submittedName>
</protein>
<feature type="domain" description="Histidine kinase/HSP90-like ATPase" evidence="2">
    <location>
        <begin position="53"/>
        <end position="167"/>
    </location>
</feature>
<dbReference type="Proteomes" id="UP000250369">
    <property type="component" value="Unassembled WGS sequence"/>
</dbReference>
<evidence type="ECO:0000256" key="1">
    <source>
        <dbReference type="ARBA" id="ARBA00022527"/>
    </source>
</evidence>
<keyword evidence="1" id="KW-0723">Serine/threonine-protein kinase</keyword>
<dbReference type="GO" id="GO:0004674">
    <property type="term" value="F:protein serine/threonine kinase activity"/>
    <property type="evidence" value="ECO:0007669"/>
    <property type="project" value="UniProtKB-KW"/>
</dbReference>